<evidence type="ECO:0000313" key="1">
    <source>
        <dbReference type="EMBL" id="KKM81571.1"/>
    </source>
</evidence>
<organism evidence="1">
    <name type="scientific">marine sediment metagenome</name>
    <dbReference type="NCBI Taxonomy" id="412755"/>
    <lineage>
        <taxon>unclassified sequences</taxon>
        <taxon>metagenomes</taxon>
        <taxon>ecological metagenomes</taxon>
    </lineage>
</organism>
<comment type="caution">
    <text evidence="1">The sequence shown here is derived from an EMBL/GenBank/DDBJ whole genome shotgun (WGS) entry which is preliminary data.</text>
</comment>
<protein>
    <submittedName>
        <fullName evidence="1">Uncharacterized protein</fullName>
    </submittedName>
</protein>
<dbReference type="EMBL" id="LAZR01008000">
    <property type="protein sequence ID" value="KKM81571.1"/>
    <property type="molecule type" value="Genomic_DNA"/>
</dbReference>
<accession>A0A0F9L386</accession>
<dbReference type="AlphaFoldDB" id="A0A0F9L386"/>
<gene>
    <name evidence="1" type="ORF">LCGC14_1328430</name>
</gene>
<proteinExistence type="predicted"/>
<reference evidence="1" key="1">
    <citation type="journal article" date="2015" name="Nature">
        <title>Complex archaea that bridge the gap between prokaryotes and eukaryotes.</title>
        <authorList>
            <person name="Spang A."/>
            <person name="Saw J.H."/>
            <person name="Jorgensen S.L."/>
            <person name="Zaremba-Niedzwiedzka K."/>
            <person name="Martijn J."/>
            <person name="Lind A.E."/>
            <person name="van Eijk R."/>
            <person name="Schleper C."/>
            <person name="Guy L."/>
            <person name="Ettema T.J."/>
        </authorList>
    </citation>
    <scope>NUCLEOTIDE SEQUENCE</scope>
</reference>
<feature type="non-terminal residue" evidence="1">
    <location>
        <position position="1"/>
    </location>
</feature>
<sequence length="592" mass="64749">PPMNATIARNTKLLNGELRGFRSLEQDIDLTGQVSILRRAFRVPDTPTDAWIIFDSRDVDVVRSPLVNDAYDRYYWAGDGVPKMNTAARIKNGNGEFFLGIPAPTGAPGVTPPSGSDETRAYVYTFVSAYGEEGPPSEPTLATGDAGTWELDSLDVTVPDEASRNITLKNIYRTVPGFNSTNFYFVAQIAINVDAYTDEETNSDVAASNLLESATFVAPPSGLEGFIVMPNGYLIGWVGRRLVFSEPYRPHAWPASYELSTEFDIVGLGVIGSTVVICTESQPYFGRGISPASFTMSKIDAVEPCASRRSIVSTTVGVVYASINGLVLANGSSVNVVTTSVLTKEEWATYNPESIYAANLGLQYIAFNGASFGFIFDPQNPMARFVELDAFSDVEGIETDRYSGNVLLLANDRVYDFDPEGTTRLQWRWQSKVYQFPRPLNFGAARINFVAGIVSGQIDVEGIYRPYNTALFTAISAQPGKLARLNTLNGGPLGGSPAPNQGLVPSWTDPETRQPLGGSLLYPLTFLSLLVLAVRIKVKIRDETVLDAIINNEDIFRLPSGFKSDIWQFELFGNTEVYSLHVATTPRELRDT</sequence>
<name>A0A0F9L386_9ZZZZ</name>